<reference evidence="2 3" key="1">
    <citation type="journal article" date="2006" name="Proc. Natl. Acad. Sci. U.S.A.">
        <title>Burkholderia xenovorans LB400 harbors a multi-replicon, 9.73-Mbp genome shaped for versatility.</title>
        <authorList>
            <person name="Chain P.S."/>
            <person name="Denef V.J."/>
            <person name="Konstantinidis K.T."/>
            <person name="Vergez L.M."/>
            <person name="Agullo L."/>
            <person name="Reyes V.L."/>
            <person name="Hauser L."/>
            <person name="Cordova M."/>
            <person name="Gomez L."/>
            <person name="Gonzalez M."/>
            <person name="Land M."/>
            <person name="Lao V."/>
            <person name="Larimer F."/>
            <person name="LiPuma J.J."/>
            <person name="Mahenthiralingam E."/>
            <person name="Malfatti S.A."/>
            <person name="Marx C.J."/>
            <person name="Parnell J.J."/>
            <person name="Ramette A."/>
            <person name="Richardson P."/>
            <person name="Seeger M."/>
            <person name="Smith D."/>
            <person name="Spilker T."/>
            <person name="Sul W.J."/>
            <person name="Tsoi T.V."/>
            <person name="Ulrich L.E."/>
            <person name="Zhulin I.B."/>
            <person name="Tiedje J.M."/>
        </authorList>
    </citation>
    <scope>NUCLEOTIDE SEQUENCE [LARGE SCALE GENOMIC DNA]</scope>
    <source>
        <strain evidence="2 3">LB400</strain>
    </source>
</reference>
<dbReference type="EMBL" id="CP000272">
    <property type="protein sequence ID" value="ABE36153.1"/>
    <property type="molecule type" value="Genomic_DNA"/>
</dbReference>
<dbReference type="AlphaFoldDB" id="Q13ID6"/>
<feature type="signal peptide" evidence="1">
    <location>
        <begin position="1"/>
        <end position="36"/>
    </location>
</feature>
<dbReference type="PROSITE" id="PS51318">
    <property type="entry name" value="TAT"/>
    <property type="match status" value="1"/>
</dbReference>
<evidence type="ECO:0000313" key="3">
    <source>
        <dbReference type="Proteomes" id="UP000001817"/>
    </source>
</evidence>
<keyword evidence="1" id="KW-0732">Signal</keyword>
<gene>
    <name evidence="2" type="ORF">Bxe_C0229</name>
</gene>
<keyword evidence="3" id="KW-1185">Reference proteome</keyword>
<name>Q13ID6_PARXL</name>
<dbReference type="Pfam" id="PF13618">
    <property type="entry name" value="Gluconate_2-dh3"/>
    <property type="match status" value="1"/>
</dbReference>
<dbReference type="InterPro" id="IPR027056">
    <property type="entry name" value="Gluconate_2DH_su3"/>
</dbReference>
<dbReference type="STRING" id="266265.Bxe_C0229"/>
<proteinExistence type="predicted"/>
<organism evidence="2 3">
    <name type="scientific">Paraburkholderia xenovorans (strain LB400)</name>
    <dbReference type="NCBI Taxonomy" id="266265"/>
    <lineage>
        <taxon>Bacteria</taxon>
        <taxon>Pseudomonadati</taxon>
        <taxon>Pseudomonadota</taxon>
        <taxon>Betaproteobacteria</taxon>
        <taxon>Burkholderiales</taxon>
        <taxon>Burkholderiaceae</taxon>
        <taxon>Paraburkholderia</taxon>
    </lineage>
</organism>
<accession>Q13ID6</accession>
<dbReference type="PATRIC" id="fig|266265.5.peg.8010"/>
<dbReference type="KEGG" id="bxb:DR64_8202"/>
<dbReference type="Proteomes" id="UP000001817">
    <property type="component" value="Chromosome 3"/>
</dbReference>
<feature type="chain" id="PRO_5004182215" evidence="1">
    <location>
        <begin position="37"/>
        <end position="255"/>
    </location>
</feature>
<evidence type="ECO:0000256" key="1">
    <source>
        <dbReference type="SAM" id="SignalP"/>
    </source>
</evidence>
<dbReference type="OrthoDB" id="8400810at2"/>
<protein>
    <submittedName>
        <fullName evidence="2">Uncharacterized protein</fullName>
    </submittedName>
</protein>
<dbReference type="RefSeq" id="WP_011493413.1">
    <property type="nucleotide sequence ID" value="NC_007953.1"/>
</dbReference>
<evidence type="ECO:0000313" key="2">
    <source>
        <dbReference type="EMBL" id="ABE36153.1"/>
    </source>
</evidence>
<sequence>MTATITGKPTSKQRRRFMRNAVAGAALSGGVRSAMAQPVAIGASATRSSAPAVAAANTAAPIVPAGYAFLRPAEADFVEALVDHMVPADELTGSGTALGLNQYFDRTLGGAWGDGAGLYLEGPWHAGTPAQGYQLPLTPAELFRVGTDALRSYCSGHFGKPFASLDAQQKETLLHALNDGQVVLEGCPDTKRYFALLHQLVNEGLFADPLYGGNVGKAGWRLVGFPGVIAEHEKDVRIYRNSPYSAPVLSIGDAS</sequence>
<dbReference type="KEGG" id="bxe:Bxe_C0229"/>
<dbReference type="eggNOG" id="ENOG502Z7SX">
    <property type="taxonomic scope" value="Bacteria"/>
</dbReference>
<dbReference type="InterPro" id="IPR006311">
    <property type="entry name" value="TAT_signal"/>
</dbReference>